<dbReference type="EMBL" id="AP018216">
    <property type="protein sequence ID" value="BAY68943.1"/>
    <property type="molecule type" value="Genomic_DNA"/>
</dbReference>
<name>A0A1Z4KJ90_ANAVA</name>
<evidence type="ECO:0000313" key="3">
    <source>
        <dbReference type="Proteomes" id="UP000217507"/>
    </source>
</evidence>
<gene>
    <name evidence="2" type="ORF">NIES23_17330</name>
</gene>
<evidence type="ECO:0000313" key="2">
    <source>
        <dbReference type="EMBL" id="BAY68943.1"/>
    </source>
</evidence>
<sequence length="1476" mass="165974">MTTTITIPNSYPIFTPNQVLTNKDLNRVVTYLDEQNRLTRVYLIGMGIVAGMEVSSIYQPGDVNIVVAPGCGITSEGYIISLAETKLTHYQSGVSVPSALFAPSEEQTAASTDQLVELFEQEGNNRLALKNLPDENAFARFLADQTLVVVYELQDQQRDSCLLDCDDTGKDRNFRLRYFLLPRSVPEKLSAEALLQQGFSREPLPQQWRDFSINDIFQAQSSFFQNFFPQVRRFGYTLETPPVIRLSNIVDYDAFLKGYQQVCLQAIDEIDRTFPNLFRLFSPFFSSFNPAPSDFTGLKTLLNQRLSDIVSGSSAENRRSPISQIEAQYALQYFYDYLSQLVSAFRELAESAFDLMDDATPDTRRFPKFLMLGLVPLPNQKPEVYALNSPYRSNFSQSPIYNGNQLRVKQVRFLYDRLVRLCAADSFYLLPFYDTPLKITPSKDRAATLSQQAIPYYLNYPQLYQYWSYDTYRKGRSQSHPAYFYPNNANITPNSDLLHRLDDYSFYRIEGHIGEANATALQRILDYQQRYNLAFDVITLKIGNLQSFQDINISGQFDDLNADFGRIKDTFAKLWQRYEESWSRNVFLYTLKRVFFDKTSLAEIKSDQLFNPIVARASVKEAYEFVKESGDSYRLYLRNAAGIRIARFETVINFSGLSGDSLTQEQERIIGDLLACLPLGKITYGVEPESANNPLSYYLRFSLADELDLPANRGTADISFISLNFFTVNFEGNSPIINQPEFQDFETLYSLLRDVPESSIRVNRLELRMGDRLAADTLNYFELKGLMTAYQQRLAQIMELQLFHKFAQNNPGMEHLGGVPKGGTFVLVYVDGRELVRNLLSADRDPTYQARTEVIKKYASLPPGSPQELATSRELLNREDIVVGDFCLPYRFSSKTPTVSYVLTQPRPIVLLDRTTFCAGDETRYEFILDPTGGTLKGEGSFFADGKYYFQPSRITDDITSETAITFTYVVESSYDTLSVTVYPLPDASFQIKTNFCSNENPVTLRATQPGGNFRAFDSETDISASVINNQEFNPSAVNLGGATEKVITLVYTITSDQGCTNELSRDITIFAVPNATFQVGQGKTRFCSNDEPVDLIARVPGGTFQVRDGAEDISADVINRLTTPPQFDPSAVNLGVAREKVITLEYSISNQGCSNKFTQELRIFAVPNANFRLSTGNRDTFTNNDPPVGLIATQLGGTFQAFDGEEDITADVISPTTPPQFNPSAVNLGDEEEKVITLRYTISNQGCSNNTERRVTIVPPPEVPVRDVEDTSNPDSGDAPTENPIPHPEVRAVNLLAISNNEVINSTNLDGDRTFNLSDFNPNNQYTFEAMTVPEKVNSVIFTYTKPNGSRQALTANTAPYRMPDDWQPSIGIHEIQAQAIREVNGDRLEGATIKVIIRVIDADTDTSPSRSTNPDNLFTRIQNLFPLNRGEIITKIKLPQLLAMSTAIFMLIVGWTYSSSKQVGSTPPSVIKPR</sequence>
<dbReference type="Proteomes" id="UP000217507">
    <property type="component" value="Chromosome"/>
</dbReference>
<dbReference type="SMR" id="A0A1Z4KJ90"/>
<accession>A0A1Z4KJ90</accession>
<organism evidence="2 3">
    <name type="scientific">Trichormus variabilis NIES-23</name>
    <dbReference type="NCBI Taxonomy" id="1973479"/>
    <lineage>
        <taxon>Bacteria</taxon>
        <taxon>Bacillati</taxon>
        <taxon>Cyanobacteriota</taxon>
        <taxon>Cyanophyceae</taxon>
        <taxon>Nostocales</taxon>
        <taxon>Nostocaceae</taxon>
        <taxon>Trichormus</taxon>
    </lineage>
</organism>
<proteinExistence type="predicted"/>
<feature type="region of interest" description="Disordered" evidence="1">
    <location>
        <begin position="1261"/>
        <end position="1288"/>
    </location>
</feature>
<protein>
    <submittedName>
        <fullName evidence="2">Uncharacterized protein</fullName>
    </submittedName>
</protein>
<evidence type="ECO:0000256" key="1">
    <source>
        <dbReference type="SAM" id="MobiDB-lite"/>
    </source>
</evidence>
<reference evidence="2 3" key="1">
    <citation type="submission" date="2017-06" db="EMBL/GenBank/DDBJ databases">
        <title>Genome sequencing of cyanobaciteial culture collection at National Institute for Environmental Studies (NIES).</title>
        <authorList>
            <person name="Hirose Y."/>
            <person name="Shimura Y."/>
            <person name="Fujisawa T."/>
            <person name="Nakamura Y."/>
            <person name="Kawachi M."/>
        </authorList>
    </citation>
    <scope>NUCLEOTIDE SEQUENCE [LARGE SCALE GENOMIC DNA]</scope>
    <source>
        <strain evidence="2 3">NIES-23</strain>
    </source>
</reference>